<comment type="caution">
    <text evidence="1">The sequence shown here is derived from an EMBL/GenBank/DDBJ whole genome shotgun (WGS) entry which is preliminary data.</text>
</comment>
<gene>
    <name evidence="1" type="ORF">HMI46_18040</name>
</gene>
<dbReference type="Proteomes" id="UP000552038">
    <property type="component" value="Unassembled WGS sequence"/>
</dbReference>
<evidence type="ECO:0000313" key="1">
    <source>
        <dbReference type="EMBL" id="NOJ72451.1"/>
    </source>
</evidence>
<protein>
    <submittedName>
        <fullName evidence="1">Uncharacterized protein</fullName>
    </submittedName>
</protein>
<dbReference type="EMBL" id="JABFOR010000025">
    <property type="protein sequence ID" value="NOJ72451.1"/>
    <property type="molecule type" value="Genomic_DNA"/>
</dbReference>
<proteinExistence type="predicted"/>
<organism evidence="1 2">
    <name type="scientific">Paenibacillus alvei</name>
    <name type="common">Bacillus alvei</name>
    <dbReference type="NCBI Taxonomy" id="44250"/>
    <lineage>
        <taxon>Bacteria</taxon>
        <taxon>Bacillati</taxon>
        <taxon>Bacillota</taxon>
        <taxon>Bacilli</taxon>
        <taxon>Bacillales</taxon>
        <taxon>Paenibacillaceae</taxon>
        <taxon>Paenibacillus</taxon>
    </lineage>
</organism>
<evidence type="ECO:0000313" key="2">
    <source>
        <dbReference type="Proteomes" id="UP000552038"/>
    </source>
</evidence>
<reference evidence="1 2" key="1">
    <citation type="submission" date="2020-05" db="EMBL/GenBank/DDBJ databases">
        <title>Whole genome sequencing and identification of novel metabolites from Paenibacillus alvei strain JR949.</title>
        <authorList>
            <person name="Rajendhran J."/>
            <person name="Sree Pranav P."/>
            <person name="Mahalakshmi B."/>
            <person name="Karthikeyan R."/>
        </authorList>
    </citation>
    <scope>NUCLEOTIDE SEQUENCE [LARGE SCALE GENOMIC DNA]</scope>
    <source>
        <strain evidence="1 2">JR949</strain>
    </source>
</reference>
<accession>A0AAP7A319</accession>
<name>A0AAP7A319_PAEAL</name>
<dbReference type="RefSeq" id="WP_171417977.1">
    <property type="nucleotide sequence ID" value="NZ_JABFOR010000025.1"/>
</dbReference>
<sequence>MNIDFVTEQLVKEIALSQFLVDYNMAGADTSRIPSIEQASEDAYKIVRELFQSTDGEIFQKVFDLDAKLSDLSYAESKENFVNGFVRGYFFLKQILESNGKALA</sequence>
<dbReference type="AlphaFoldDB" id="A0AAP7A319"/>